<keyword evidence="2" id="KW-1185">Reference proteome</keyword>
<dbReference type="AlphaFoldDB" id="A0A100WAF0"/>
<comment type="caution">
    <text evidence="1">The sequence shown here is derived from an EMBL/GenBank/DDBJ whole genome shotgun (WGS) entry which is preliminary data.</text>
</comment>
<gene>
    <name evidence="1" type="ORF">RMCC_1362</name>
</gene>
<dbReference type="Proteomes" id="UP000069443">
    <property type="component" value="Unassembled WGS sequence"/>
</dbReference>
<evidence type="ECO:0008006" key="3">
    <source>
        <dbReference type="Google" id="ProtNLM"/>
    </source>
</evidence>
<evidence type="ECO:0000313" key="2">
    <source>
        <dbReference type="Proteomes" id="UP000069443"/>
    </source>
</evidence>
<dbReference type="SUPFAM" id="SSF53098">
    <property type="entry name" value="Ribonuclease H-like"/>
    <property type="match status" value="1"/>
</dbReference>
<reference evidence="2" key="1">
    <citation type="journal article" date="2016" name="Genome Announc.">
        <title>Draft Genome Sequences of Five Rapidly Growing Mycobacterium Species, M. thermoresistibile, M. fortuitum subsp. acetamidolyticum, M. canariasense, M. brisbanense, and M. novocastrense.</title>
        <authorList>
            <person name="Katahira K."/>
            <person name="Ogura Y."/>
            <person name="Gotoh Y."/>
            <person name="Hayashi T."/>
        </authorList>
    </citation>
    <scope>NUCLEOTIDE SEQUENCE [LARGE SCALE GENOMIC DNA]</scope>
    <source>
        <strain evidence="2">JCM15298</strain>
    </source>
</reference>
<organism evidence="1 2">
    <name type="scientific">Mycolicibacterium canariasense</name>
    <name type="common">Mycobacterium canariasense</name>
    <dbReference type="NCBI Taxonomy" id="228230"/>
    <lineage>
        <taxon>Bacteria</taxon>
        <taxon>Bacillati</taxon>
        <taxon>Actinomycetota</taxon>
        <taxon>Actinomycetes</taxon>
        <taxon>Mycobacteriales</taxon>
        <taxon>Mycobacteriaceae</taxon>
        <taxon>Mycolicibacterium</taxon>
    </lineage>
</organism>
<name>A0A100WAF0_MYCCR</name>
<proteinExistence type="predicted"/>
<dbReference type="Gene3D" id="3.30.420.10">
    <property type="entry name" value="Ribonuclease H-like superfamily/Ribonuclease H"/>
    <property type="match status" value="1"/>
</dbReference>
<dbReference type="EMBL" id="BCSY01000035">
    <property type="protein sequence ID" value="GAS94396.1"/>
    <property type="molecule type" value="Genomic_DNA"/>
</dbReference>
<dbReference type="InterPro" id="IPR036397">
    <property type="entry name" value="RNaseH_sf"/>
</dbReference>
<sequence>MNRYVLGIDASLVRTGITVLRHIEDGPCRPKVLRYCGYSLENGADWDDRAERIIANTHEVAHIIDRLPAKPELAMIEAPIFPSEVLPSYLDRGALWVGIWSVLKARGITRATVSPTTLKLWVTGSGRADKDMVLDETRKWWPDLTIPNHDVADSAGAAAMCAMKLGWELPFLPRRRHWSGLSTVWPGDIDTAVRATNARLVRR</sequence>
<accession>A0A100WAF0</accession>
<dbReference type="GO" id="GO:0003676">
    <property type="term" value="F:nucleic acid binding"/>
    <property type="evidence" value="ECO:0007669"/>
    <property type="project" value="InterPro"/>
</dbReference>
<dbReference type="RefSeq" id="WP_062655705.1">
    <property type="nucleotide sequence ID" value="NZ_BCSY01000035.1"/>
</dbReference>
<reference evidence="2" key="2">
    <citation type="submission" date="2016-02" db="EMBL/GenBank/DDBJ databases">
        <title>Draft genome sequence of five rapidly growing Mycobacterium species.</title>
        <authorList>
            <person name="Katahira K."/>
            <person name="Gotou Y."/>
            <person name="Iida K."/>
            <person name="Ogura Y."/>
            <person name="Hayashi T."/>
        </authorList>
    </citation>
    <scope>NUCLEOTIDE SEQUENCE [LARGE SCALE GENOMIC DNA]</scope>
    <source>
        <strain evidence="2">JCM15298</strain>
    </source>
</reference>
<dbReference type="STRING" id="228230.RMCC_1362"/>
<evidence type="ECO:0000313" key="1">
    <source>
        <dbReference type="EMBL" id="GAS94396.1"/>
    </source>
</evidence>
<dbReference type="InterPro" id="IPR012337">
    <property type="entry name" value="RNaseH-like_sf"/>
</dbReference>
<protein>
    <recommendedName>
        <fullName evidence="3">Holliday junction nuclease RuvC</fullName>
    </recommendedName>
</protein>